<dbReference type="PIRSF" id="PIRSF003101">
    <property type="entry name" value="FtsA"/>
    <property type="match status" value="1"/>
</dbReference>
<dbReference type="Gene3D" id="3.30.420.40">
    <property type="match status" value="2"/>
</dbReference>
<comment type="caution">
    <text evidence="9">The sequence shown here is derived from an EMBL/GenBank/DDBJ whole genome shotgun (WGS) entry which is preliminary data.</text>
</comment>
<comment type="subcellular location">
    <subcellularLocation>
        <location evidence="5">Cell membrane</location>
        <topology evidence="5">Peripheral membrane protein</topology>
        <orientation evidence="5">Cytoplasmic side</orientation>
    </subcellularLocation>
    <text evidence="5">Localizes to the Z ring in an FtsZ-dependent manner. Targeted to the membrane through a conserved C-terminal amphipathic helix.</text>
</comment>
<feature type="region of interest" description="Disordered" evidence="7">
    <location>
        <begin position="389"/>
        <end position="419"/>
    </location>
</feature>
<dbReference type="Pfam" id="PF14450">
    <property type="entry name" value="FtsA"/>
    <property type="match status" value="2"/>
</dbReference>
<name>A0A264W6R2_9BACL</name>
<comment type="function">
    <text evidence="5 6">Cell division protein that is involved in the assembly of the Z ring. May serve as a membrane anchor for the Z ring.</text>
</comment>
<keyword evidence="4 5" id="KW-0131">Cell cycle</keyword>
<evidence type="ECO:0000256" key="2">
    <source>
        <dbReference type="ARBA" id="ARBA00022618"/>
    </source>
</evidence>
<dbReference type="AlphaFoldDB" id="A0A264W6R2"/>
<proteinExistence type="inferred from homology"/>
<dbReference type="GO" id="GO:0043093">
    <property type="term" value="P:FtsZ-dependent cytokinesis"/>
    <property type="evidence" value="ECO:0007669"/>
    <property type="project" value="UniProtKB-UniRule"/>
</dbReference>
<dbReference type="HAMAP" id="MF_02033">
    <property type="entry name" value="FtsA"/>
    <property type="match status" value="1"/>
</dbReference>
<evidence type="ECO:0000256" key="6">
    <source>
        <dbReference type="PIRNR" id="PIRNR003101"/>
    </source>
</evidence>
<dbReference type="InterPro" id="IPR003494">
    <property type="entry name" value="SHS2_FtsA"/>
</dbReference>
<keyword evidence="1 5" id="KW-1003">Cell membrane</keyword>
<dbReference type="InterPro" id="IPR050696">
    <property type="entry name" value="FtsA/MreB"/>
</dbReference>
<evidence type="ECO:0000256" key="7">
    <source>
        <dbReference type="SAM" id="MobiDB-lite"/>
    </source>
</evidence>
<dbReference type="Pfam" id="PF02491">
    <property type="entry name" value="SHS2_FTSA"/>
    <property type="match status" value="1"/>
</dbReference>
<dbReference type="EMBL" id="NOKQ01000134">
    <property type="protein sequence ID" value="OZS79211.1"/>
    <property type="molecule type" value="Genomic_DNA"/>
</dbReference>
<dbReference type="PANTHER" id="PTHR32432">
    <property type="entry name" value="CELL DIVISION PROTEIN FTSA-RELATED"/>
    <property type="match status" value="1"/>
</dbReference>
<comment type="similarity">
    <text evidence="5 6">Belongs to the FtsA/MreB family.</text>
</comment>
<dbReference type="PANTHER" id="PTHR32432:SF4">
    <property type="entry name" value="CELL DIVISION PROTEIN FTSA"/>
    <property type="match status" value="1"/>
</dbReference>
<evidence type="ECO:0000256" key="4">
    <source>
        <dbReference type="ARBA" id="ARBA00023306"/>
    </source>
</evidence>
<sequence>MKLSELYVSLDIGSSSIKVVIGEINNQIIHIIGVGNAKSSGIRKGAIVDIDATVQSIKKAVQEAERMAGMEIREVVLGIPANQASIHQVKGVVAVQSEDKEVTGIDLERVLDSAKVMSIPPEREYLNIIPVQYILDGVEEISDPRGMIGTRLEVDANMITTSKTILHNLLRCVERAGLQIREIYLQPLAAGQFALTEDERNHGTAYIDIGGGATTIAVFRDGHLTHTTTIPVGGDHITKDLSIVLKTPTEHAEQIKRQYGHAFYDDASEDELFEVPVIGADMKEQYSQKYISEIIGVRLEELFEMIMEELYRIGVRDLPGGIVLSGGVSKLEGLSQLARHVLQTRVRVYTPDYIGVREPQFSTSIGLIQYIYKEDLYYGLSNSTTSAVTARQEPTMKPKTKQKVKKESVEDSDEPKESGMTKIKQFFDRFFE</sequence>
<accession>A0A264W6R2</accession>
<comment type="subunit">
    <text evidence="5">Self-interacts. Interacts with FtsZ.</text>
</comment>
<reference evidence="9 10" key="1">
    <citation type="submission" date="2017-07" db="EMBL/GenBank/DDBJ databases">
        <title>Tetzosporium hominis gen.nov. sp.nov.</title>
        <authorList>
            <person name="Tetz G."/>
            <person name="Tetz V."/>
        </authorList>
    </citation>
    <scope>NUCLEOTIDE SEQUENCE [LARGE SCALE GENOMIC DNA]</scope>
    <source>
        <strain evidence="9 10">VT-49</strain>
    </source>
</reference>
<dbReference type="InterPro" id="IPR020823">
    <property type="entry name" value="Cell_div_FtsA"/>
</dbReference>
<keyword evidence="2 5" id="KW-0132">Cell division</keyword>
<evidence type="ECO:0000313" key="9">
    <source>
        <dbReference type="EMBL" id="OZS79211.1"/>
    </source>
</evidence>
<dbReference type="OrthoDB" id="9768127at2"/>
<evidence type="ECO:0000259" key="8">
    <source>
        <dbReference type="SMART" id="SM00842"/>
    </source>
</evidence>
<dbReference type="GO" id="GO:0032153">
    <property type="term" value="C:cell division site"/>
    <property type="evidence" value="ECO:0007669"/>
    <property type="project" value="UniProtKB-UniRule"/>
</dbReference>
<protein>
    <recommendedName>
        <fullName evidence="5 6">Cell division protein FtsA</fullName>
    </recommendedName>
</protein>
<dbReference type="CDD" id="cd24048">
    <property type="entry name" value="ASKHA_NBD_FtsA"/>
    <property type="match status" value="1"/>
</dbReference>
<feature type="domain" description="SHS2" evidence="8">
    <location>
        <begin position="7"/>
        <end position="194"/>
    </location>
</feature>
<keyword evidence="3 5" id="KW-0472">Membrane</keyword>
<feature type="compositionally biased region" description="Basic and acidic residues" evidence="7">
    <location>
        <begin position="405"/>
        <end position="419"/>
    </location>
</feature>
<evidence type="ECO:0000256" key="5">
    <source>
        <dbReference type="HAMAP-Rule" id="MF_02033"/>
    </source>
</evidence>
<dbReference type="NCBIfam" id="TIGR01174">
    <property type="entry name" value="ftsA"/>
    <property type="match status" value="1"/>
</dbReference>
<gene>
    <name evidence="5 9" type="primary">ftsA</name>
    <name evidence="9" type="ORF">CF394_01985</name>
</gene>
<dbReference type="RefSeq" id="WP_094941590.1">
    <property type="nucleotide sequence ID" value="NZ_NOKQ01000134.1"/>
</dbReference>
<dbReference type="GO" id="GO:0009898">
    <property type="term" value="C:cytoplasmic side of plasma membrane"/>
    <property type="evidence" value="ECO:0007669"/>
    <property type="project" value="UniProtKB-UniRule"/>
</dbReference>
<evidence type="ECO:0000256" key="3">
    <source>
        <dbReference type="ARBA" id="ARBA00023136"/>
    </source>
</evidence>
<evidence type="ECO:0000256" key="1">
    <source>
        <dbReference type="ARBA" id="ARBA00022475"/>
    </source>
</evidence>
<evidence type="ECO:0000313" key="10">
    <source>
        <dbReference type="Proteomes" id="UP000217065"/>
    </source>
</evidence>
<dbReference type="InterPro" id="IPR043129">
    <property type="entry name" value="ATPase_NBD"/>
</dbReference>
<keyword evidence="10" id="KW-1185">Reference proteome</keyword>
<dbReference type="SMART" id="SM00842">
    <property type="entry name" value="FtsA"/>
    <property type="match status" value="1"/>
</dbReference>
<dbReference type="SUPFAM" id="SSF53067">
    <property type="entry name" value="Actin-like ATPase domain"/>
    <property type="match status" value="2"/>
</dbReference>
<organism evidence="9 10">
    <name type="scientific">Tetzosporium hominis</name>
    <dbReference type="NCBI Taxonomy" id="2020506"/>
    <lineage>
        <taxon>Bacteria</taxon>
        <taxon>Bacillati</taxon>
        <taxon>Bacillota</taxon>
        <taxon>Bacilli</taxon>
        <taxon>Bacillales</taxon>
        <taxon>Caryophanaceae</taxon>
        <taxon>Tetzosporium</taxon>
    </lineage>
</organism>
<dbReference type="Proteomes" id="UP000217065">
    <property type="component" value="Unassembled WGS sequence"/>
</dbReference>